<organism evidence="11 12">
    <name type="scientific">Marinisporobacter balticus</name>
    <dbReference type="NCBI Taxonomy" id="2018667"/>
    <lineage>
        <taxon>Bacteria</taxon>
        <taxon>Bacillati</taxon>
        <taxon>Bacillota</taxon>
        <taxon>Clostridia</taxon>
        <taxon>Peptostreptococcales</taxon>
        <taxon>Thermotaleaceae</taxon>
        <taxon>Marinisporobacter</taxon>
    </lineage>
</organism>
<evidence type="ECO:0000256" key="9">
    <source>
        <dbReference type="SAM" id="Phobius"/>
    </source>
</evidence>
<dbReference type="OrthoDB" id="9762978at2"/>
<comment type="caution">
    <text evidence="11">The sequence shown here is derived from an EMBL/GenBank/DDBJ whole genome shotgun (WGS) entry which is preliminary data.</text>
</comment>
<dbReference type="PANTHER" id="PTHR33451:SF3">
    <property type="entry name" value="MALATE-2H(+)_NA(+)-LACTATE ANTIPORTER"/>
    <property type="match status" value="1"/>
</dbReference>
<keyword evidence="7 9" id="KW-0472">Membrane</keyword>
<dbReference type="GO" id="GO:0005886">
    <property type="term" value="C:plasma membrane"/>
    <property type="evidence" value="ECO:0007669"/>
    <property type="project" value="UniProtKB-SubCell"/>
</dbReference>
<evidence type="ECO:0000256" key="7">
    <source>
        <dbReference type="ARBA" id="ARBA00023136"/>
    </source>
</evidence>
<feature type="transmembrane region" description="Helical" evidence="9">
    <location>
        <begin position="305"/>
        <end position="325"/>
    </location>
</feature>
<feature type="transmembrane region" description="Helical" evidence="9">
    <location>
        <begin position="426"/>
        <end position="446"/>
    </location>
</feature>
<feature type="transmembrane region" description="Helical" evidence="9">
    <location>
        <begin position="230"/>
        <end position="254"/>
    </location>
</feature>
<comment type="subcellular location">
    <subcellularLocation>
        <location evidence="1">Cell membrane</location>
        <topology evidence="1">Multi-pass membrane protein</topology>
    </subcellularLocation>
</comment>
<feature type="transmembrane region" description="Helical" evidence="9">
    <location>
        <begin position="142"/>
        <end position="160"/>
    </location>
</feature>
<dbReference type="InterPro" id="IPR018461">
    <property type="entry name" value="Na/H_Antiport_NhaC-like_C"/>
</dbReference>
<dbReference type="PANTHER" id="PTHR33451">
    <property type="entry name" value="MALATE-2H(+)/NA(+)-LACTATE ANTIPORTER"/>
    <property type="match status" value="1"/>
</dbReference>
<dbReference type="Pfam" id="PF03553">
    <property type="entry name" value="Na_H_antiporter"/>
    <property type="match status" value="1"/>
</dbReference>
<gene>
    <name evidence="11" type="ORF">EV214_101315</name>
</gene>
<dbReference type="RefSeq" id="WP_132241975.1">
    <property type="nucleotide sequence ID" value="NZ_SLWV01000001.1"/>
</dbReference>
<feature type="domain" description="Na+/H+ antiporter NhaC-like C-terminal" evidence="10">
    <location>
        <begin position="156"/>
        <end position="447"/>
    </location>
</feature>
<name>A0A4R2L7R6_9FIRM</name>
<evidence type="ECO:0000256" key="5">
    <source>
        <dbReference type="ARBA" id="ARBA00022692"/>
    </source>
</evidence>
<feature type="transmembrane region" description="Helical" evidence="9">
    <location>
        <begin position="12"/>
        <end position="29"/>
    </location>
</feature>
<keyword evidence="2" id="KW-0813">Transport</keyword>
<feature type="transmembrane region" description="Helical" evidence="9">
    <location>
        <begin position="346"/>
        <end position="372"/>
    </location>
</feature>
<proteinExistence type="inferred from homology"/>
<evidence type="ECO:0000256" key="6">
    <source>
        <dbReference type="ARBA" id="ARBA00022989"/>
    </source>
</evidence>
<reference evidence="11 12" key="1">
    <citation type="submission" date="2019-03" db="EMBL/GenBank/DDBJ databases">
        <title>Genomic Encyclopedia of Type Strains, Phase IV (KMG-IV): sequencing the most valuable type-strain genomes for metagenomic binning, comparative biology and taxonomic classification.</title>
        <authorList>
            <person name="Goeker M."/>
        </authorList>
    </citation>
    <scope>NUCLEOTIDE SEQUENCE [LARGE SCALE GENOMIC DNA]</scope>
    <source>
        <strain evidence="11 12">DSM 102940</strain>
    </source>
</reference>
<evidence type="ECO:0000313" key="12">
    <source>
        <dbReference type="Proteomes" id="UP000294919"/>
    </source>
</evidence>
<evidence type="ECO:0000256" key="1">
    <source>
        <dbReference type="ARBA" id="ARBA00004651"/>
    </source>
</evidence>
<evidence type="ECO:0000256" key="8">
    <source>
        <dbReference type="ARBA" id="ARBA00038435"/>
    </source>
</evidence>
<accession>A0A4R2L7R6</accession>
<feature type="transmembrane region" description="Helical" evidence="9">
    <location>
        <begin position="69"/>
        <end position="98"/>
    </location>
</feature>
<dbReference type="GO" id="GO:0015297">
    <property type="term" value="F:antiporter activity"/>
    <property type="evidence" value="ECO:0007669"/>
    <property type="project" value="UniProtKB-KW"/>
</dbReference>
<evidence type="ECO:0000256" key="2">
    <source>
        <dbReference type="ARBA" id="ARBA00022448"/>
    </source>
</evidence>
<evidence type="ECO:0000259" key="10">
    <source>
        <dbReference type="Pfam" id="PF03553"/>
    </source>
</evidence>
<feature type="transmembrane region" description="Helical" evidence="9">
    <location>
        <begin position="104"/>
        <end position="135"/>
    </location>
</feature>
<dbReference type="EMBL" id="SLWV01000001">
    <property type="protein sequence ID" value="TCO80076.1"/>
    <property type="molecule type" value="Genomic_DNA"/>
</dbReference>
<protein>
    <submittedName>
        <fullName evidence="11">Transporter (NhaC family)</fullName>
    </submittedName>
</protein>
<comment type="similarity">
    <text evidence="8">Belongs to the NhaC Na(+)/H(+) (TC 2.A.35) antiporter family.</text>
</comment>
<feature type="transmembrane region" description="Helical" evidence="9">
    <location>
        <begin position="184"/>
        <end position="206"/>
    </location>
</feature>
<dbReference type="Proteomes" id="UP000294919">
    <property type="component" value="Unassembled WGS sequence"/>
</dbReference>
<sequence length="462" mass="50434">MKNNKISKLTCMMLMVSMSAIAFCIIKSIPLFYGFFVGLVFSVILLRMDGFSFYCLMDMIWKGIKDCSTVYVIVLLMGGMISIWIASGVVPTMIYYGFEYMGHINYVLACFFITAVISFVMGTAFGTISTIGVALLGIGKGLLIPTPLLLGTIISGAFIADKLSPISALVNLTIQITEVKYKAFFRHTLVTLIPAVVLSGIIYYILGRNYAAEIDLVTLNTYQRNISQTFFLLPILLAFPIVMVVLAIFGIKIIPNMTFGLVSGMGICYFLQQMQIKEILGVLLLGYKSNTGINQLDSVLRGGGMIPMLEVILIIIGAIALNSVLEGTKTIHPIVDCMVSKIKTKGRLITTTGILSIVLTTVTCDQTVGILLPGKFLKSKYKELGIRKTTLARSIADTGTTIAPLIPWNVNAIIITAITGVGATEYGIYTVLCYLSPMITMLYGYIGLKENRNEKQENIGSC</sequence>
<dbReference type="InterPro" id="IPR052180">
    <property type="entry name" value="NhaC_Na-H+_Antiporter"/>
</dbReference>
<keyword evidence="12" id="KW-1185">Reference proteome</keyword>
<keyword evidence="4" id="KW-1003">Cell membrane</keyword>
<evidence type="ECO:0000256" key="3">
    <source>
        <dbReference type="ARBA" id="ARBA00022449"/>
    </source>
</evidence>
<keyword evidence="5 9" id="KW-0812">Transmembrane</keyword>
<keyword evidence="3" id="KW-0050">Antiport</keyword>
<dbReference type="AlphaFoldDB" id="A0A4R2L7R6"/>
<keyword evidence="6 9" id="KW-1133">Transmembrane helix</keyword>
<evidence type="ECO:0000313" key="11">
    <source>
        <dbReference type="EMBL" id="TCO80076.1"/>
    </source>
</evidence>
<evidence type="ECO:0000256" key="4">
    <source>
        <dbReference type="ARBA" id="ARBA00022475"/>
    </source>
</evidence>